<dbReference type="InterPro" id="IPR033888">
    <property type="entry name" value="DHOD_1B"/>
</dbReference>
<dbReference type="PANTHER" id="PTHR48109">
    <property type="entry name" value="DIHYDROOROTATE DEHYDROGENASE (QUINONE), MITOCHONDRIAL-RELATED"/>
    <property type="match status" value="1"/>
</dbReference>
<feature type="binding site" evidence="13">
    <location>
        <position position="126"/>
    </location>
    <ligand>
        <name>substrate</name>
    </ligand>
</feature>
<evidence type="ECO:0000256" key="9">
    <source>
        <dbReference type="ARBA" id="ARBA00022975"/>
    </source>
</evidence>
<dbReference type="NCBIfam" id="NF005574">
    <property type="entry name" value="PRK07259.1"/>
    <property type="match status" value="1"/>
</dbReference>
<evidence type="ECO:0000256" key="2">
    <source>
        <dbReference type="ARBA" id="ARBA00004496"/>
    </source>
</evidence>
<dbReference type="PIRSF" id="PIRSF000164">
    <property type="entry name" value="DHO_oxidase"/>
    <property type="match status" value="1"/>
</dbReference>
<dbReference type="Pfam" id="PF01180">
    <property type="entry name" value="DHO_dh"/>
    <property type="match status" value="1"/>
</dbReference>
<reference evidence="15 16" key="1">
    <citation type="submission" date="2024-06" db="EMBL/GenBank/DDBJ databases">
        <title>Genomic Encyclopedia of Type Strains, Phase IV (KMG-IV): sequencing the most valuable type-strain genomes for metagenomic binning, comparative biology and taxonomic classification.</title>
        <authorList>
            <person name="Goeker M."/>
        </authorList>
    </citation>
    <scope>NUCLEOTIDE SEQUENCE [LARGE SCALE GENOMIC DNA]</scope>
    <source>
        <strain evidence="15 16">DSM 23520</strain>
    </source>
</reference>
<accession>A0ABV2KU44</accession>
<keyword evidence="11" id="KW-0520">NAD</keyword>
<comment type="pathway">
    <text evidence="3">Pyrimidine metabolism; UMP biosynthesis via de novo pathway; orotate from (S)-dihydroorotate (NAD(+) route): step 1/1.</text>
</comment>
<evidence type="ECO:0000256" key="7">
    <source>
        <dbReference type="ARBA" id="ARBA00022630"/>
    </source>
</evidence>
<dbReference type="PROSITE" id="PS00912">
    <property type="entry name" value="DHODEHASE_2"/>
    <property type="match status" value="1"/>
</dbReference>
<evidence type="ECO:0000256" key="10">
    <source>
        <dbReference type="ARBA" id="ARBA00023002"/>
    </source>
</evidence>
<comment type="cofactor">
    <cofactor evidence="13">
        <name>FMN</name>
        <dbReference type="ChEBI" id="CHEBI:58210"/>
    </cofactor>
    <text evidence="13">Binds 1 FMN per subunit.</text>
</comment>
<feature type="binding site" evidence="13">
    <location>
        <begin position="191"/>
        <end position="192"/>
    </location>
    <ligand>
        <name>substrate</name>
    </ligand>
</feature>
<comment type="function">
    <text evidence="1">Catalyzes the conversion of dihydroorotate to orotate with NAD(+) as electron acceptor.</text>
</comment>
<comment type="catalytic activity">
    <reaction evidence="12">
        <text>(S)-dihydroorotate + NAD(+) = orotate + NADH + H(+)</text>
        <dbReference type="Rhea" id="RHEA:13513"/>
        <dbReference type="ChEBI" id="CHEBI:15378"/>
        <dbReference type="ChEBI" id="CHEBI:30839"/>
        <dbReference type="ChEBI" id="CHEBI:30864"/>
        <dbReference type="ChEBI" id="CHEBI:57540"/>
        <dbReference type="ChEBI" id="CHEBI:57945"/>
        <dbReference type="EC" id="1.3.1.14"/>
    </reaction>
</comment>
<dbReference type="InterPro" id="IPR013785">
    <property type="entry name" value="Aldolase_TIM"/>
</dbReference>
<dbReference type="EMBL" id="JBEPMX010000001">
    <property type="protein sequence ID" value="MET3682075.1"/>
    <property type="molecule type" value="Genomic_DNA"/>
</dbReference>
<feature type="binding site" evidence="13">
    <location>
        <begin position="242"/>
        <end position="243"/>
    </location>
    <ligand>
        <name>FMN</name>
        <dbReference type="ChEBI" id="CHEBI:58210"/>
    </ligand>
</feature>
<dbReference type="InterPro" id="IPR024920">
    <property type="entry name" value="Dihydroorotate_DH_1"/>
</dbReference>
<keyword evidence="7 13" id="KW-0285">Flavoprotein</keyword>
<proteinExistence type="inferred from homology"/>
<evidence type="ECO:0000256" key="13">
    <source>
        <dbReference type="HAMAP-Rule" id="MF_00224"/>
    </source>
</evidence>
<evidence type="ECO:0000259" key="14">
    <source>
        <dbReference type="Pfam" id="PF01180"/>
    </source>
</evidence>
<evidence type="ECO:0000256" key="6">
    <source>
        <dbReference type="ARBA" id="ARBA00022490"/>
    </source>
</evidence>
<dbReference type="PANTHER" id="PTHR48109:SF1">
    <property type="entry name" value="DIHYDROOROTATE DEHYDROGENASE (FUMARATE)"/>
    <property type="match status" value="1"/>
</dbReference>
<evidence type="ECO:0000313" key="15">
    <source>
        <dbReference type="EMBL" id="MET3682075.1"/>
    </source>
</evidence>
<keyword evidence="10 13" id="KW-0560">Oxidoreductase</keyword>
<feature type="binding site" evidence="13">
    <location>
        <begin position="264"/>
        <end position="265"/>
    </location>
    <ligand>
        <name>FMN</name>
        <dbReference type="ChEBI" id="CHEBI:58210"/>
    </ligand>
</feature>
<feature type="domain" description="Dihydroorotate dehydrogenase catalytic" evidence="14">
    <location>
        <begin position="3"/>
        <end position="285"/>
    </location>
</feature>
<evidence type="ECO:0000256" key="1">
    <source>
        <dbReference type="ARBA" id="ARBA00003616"/>
    </source>
</evidence>
<dbReference type="InterPro" id="IPR050074">
    <property type="entry name" value="DHO_dehydrogenase"/>
</dbReference>
<keyword evidence="8 13" id="KW-0288">FMN</keyword>
<feature type="active site" description="Nucleophile" evidence="13">
    <location>
        <position position="129"/>
    </location>
</feature>
<keyword evidence="6 13" id="KW-0963">Cytoplasm</keyword>
<feature type="binding site" evidence="13">
    <location>
        <position position="164"/>
    </location>
    <ligand>
        <name>FMN</name>
        <dbReference type="ChEBI" id="CHEBI:58210"/>
    </ligand>
</feature>
<feature type="binding site" evidence="13">
    <location>
        <begin position="68"/>
        <end position="72"/>
    </location>
    <ligand>
        <name>substrate</name>
    </ligand>
</feature>
<feature type="binding site" evidence="13">
    <location>
        <position position="44"/>
    </location>
    <ligand>
        <name>substrate</name>
    </ligand>
</feature>
<comment type="subcellular location">
    <subcellularLocation>
        <location evidence="2 13">Cytoplasm</location>
    </subcellularLocation>
</comment>
<protein>
    <recommendedName>
        <fullName evidence="13">Dihydroorotate dehydrogenase</fullName>
        <shortName evidence="13">DHOD</shortName>
        <shortName evidence="13">DHODase</shortName>
        <shortName evidence="13">DHOdehase</shortName>
        <ecNumber evidence="13">1.3.-.-</ecNumber>
    </recommendedName>
</protein>
<dbReference type="InterPro" id="IPR005720">
    <property type="entry name" value="Dihydroorotate_DH_cat"/>
</dbReference>
<comment type="similarity">
    <text evidence="4 13">Belongs to the dihydroorotate dehydrogenase family. Type 1 subfamily.</text>
</comment>
<evidence type="ECO:0000256" key="3">
    <source>
        <dbReference type="ARBA" id="ARBA00004715"/>
    </source>
</evidence>
<dbReference type="PROSITE" id="PS00911">
    <property type="entry name" value="DHODEHASE_1"/>
    <property type="match status" value="1"/>
</dbReference>
<evidence type="ECO:0000256" key="5">
    <source>
        <dbReference type="ARBA" id="ARBA00011669"/>
    </source>
</evidence>
<evidence type="ECO:0000313" key="16">
    <source>
        <dbReference type="Proteomes" id="UP001549167"/>
    </source>
</evidence>
<gene>
    <name evidence="13" type="primary">pyrD</name>
    <name evidence="15" type="ORF">ABID56_000154</name>
</gene>
<comment type="catalytic activity">
    <reaction evidence="13">
        <text>(S)-dihydroorotate + A = orotate + AH2</text>
        <dbReference type="Rhea" id="RHEA:18073"/>
        <dbReference type="ChEBI" id="CHEBI:13193"/>
        <dbReference type="ChEBI" id="CHEBI:17499"/>
        <dbReference type="ChEBI" id="CHEBI:30839"/>
        <dbReference type="ChEBI" id="CHEBI:30864"/>
    </reaction>
</comment>
<dbReference type="InterPro" id="IPR001295">
    <property type="entry name" value="Dihydroorotate_DH_CS"/>
</dbReference>
<comment type="subunit">
    <text evidence="5">Heterotetramer of 2 PyrK and 2 PyrD type B subunits.</text>
</comment>
<dbReference type="GO" id="GO:0004589">
    <property type="term" value="F:dihydroorotate dehydrogenase (NAD+) activity"/>
    <property type="evidence" value="ECO:0007669"/>
    <property type="project" value="UniProtKB-EC"/>
</dbReference>
<feature type="binding site" evidence="13">
    <location>
        <position position="216"/>
    </location>
    <ligand>
        <name>FMN</name>
        <dbReference type="ChEBI" id="CHEBI:58210"/>
    </ligand>
</feature>
<evidence type="ECO:0000256" key="11">
    <source>
        <dbReference type="ARBA" id="ARBA00023027"/>
    </source>
</evidence>
<evidence type="ECO:0000256" key="4">
    <source>
        <dbReference type="ARBA" id="ARBA00008008"/>
    </source>
</evidence>
<evidence type="ECO:0000256" key="12">
    <source>
        <dbReference type="ARBA" id="ARBA00048996"/>
    </source>
</evidence>
<comment type="caution">
    <text evidence="15">The sequence shown here is derived from an EMBL/GenBank/DDBJ whole genome shotgun (WGS) entry which is preliminary data.</text>
</comment>
<dbReference type="SUPFAM" id="SSF51395">
    <property type="entry name" value="FMN-linked oxidoreductases"/>
    <property type="match status" value="1"/>
</dbReference>
<organism evidence="15 16">
    <name type="scientific">Alkalibacillus flavidus</name>
    <dbReference type="NCBI Taxonomy" id="546021"/>
    <lineage>
        <taxon>Bacteria</taxon>
        <taxon>Bacillati</taxon>
        <taxon>Bacillota</taxon>
        <taxon>Bacilli</taxon>
        <taxon>Bacillales</taxon>
        <taxon>Bacillaceae</taxon>
        <taxon>Alkalibacillus</taxon>
    </lineage>
</organism>
<dbReference type="HAMAP" id="MF_00224">
    <property type="entry name" value="DHO_dh_type1"/>
    <property type="match status" value="1"/>
</dbReference>
<dbReference type="RefSeq" id="WP_354218463.1">
    <property type="nucleotide sequence ID" value="NZ_JBEPMX010000001.1"/>
</dbReference>
<dbReference type="InterPro" id="IPR012135">
    <property type="entry name" value="Dihydroorotate_DH_1_2"/>
</dbReference>
<dbReference type="Gene3D" id="3.20.20.70">
    <property type="entry name" value="Aldolase class I"/>
    <property type="match status" value="1"/>
</dbReference>
<dbReference type="NCBIfam" id="TIGR01037">
    <property type="entry name" value="pyrD_sub1_fam"/>
    <property type="match status" value="1"/>
</dbReference>
<feature type="binding site" evidence="13">
    <location>
        <begin position="44"/>
        <end position="45"/>
    </location>
    <ligand>
        <name>FMN</name>
        <dbReference type="ChEBI" id="CHEBI:58210"/>
    </ligand>
</feature>
<dbReference type="InterPro" id="IPR049622">
    <property type="entry name" value="Dihydroorotate_DH_I"/>
</dbReference>
<feature type="binding site" evidence="13">
    <location>
        <position position="126"/>
    </location>
    <ligand>
        <name>FMN</name>
        <dbReference type="ChEBI" id="CHEBI:58210"/>
    </ligand>
</feature>
<dbReference type="CDD" id="cd04740">
    <property type="entry name" value="DHOD_1B_like"/>
    <property type="match status" value="1"/>
</dbReference>
<feature type="binding site" evidence="13">
    <location>
        <position position="190"/>
    </location>
    <ligand>
        <name>FMN</name>
        <dbReference type="ChEBI" id="CHEBI:58210"/>
    </ligand>
</feature>
<feature type="binding site" evidence="13">
    <location>
        <position position="20"/>
    </location>
    <ligand>
        <name>FMN</name>
        <dbReference type="ChEBI" id="CHEBI:58210"/>
    </ligand>
</feature>
<dbReference type="Proteomes" id="UP001549167">
    <property type="component" value="Unassembled WGS sequence"/>
</dbReference>
<evidence type="ECO:0000256" key="8">
    <source>
        <dbReference type="ARBA" id="ARBA00022643"/>
    </source>
</evidence>
<name>A0ABV2KU44_9BACI</name>
<feature type="binding site" evidence="13">
    <location>
        <position position="98"/>
    </location>
    <ligand>
        <name>FMN</name>
        <dbReference type="ChEBI" id="CHEBI:58210"/>
    </ligand>
</feature>
<keyword evidence="16" id="KW-1185">Reference proteome</keyword>
<sequence>MTLNVTLGGLHLNNPIMPASGCFGFGREFSTFYDLNQLGAIAIKAATGEARFGNQTPRVAETSSGMLNAIGLQNPGVDGIIANELPFLSQYHVPIIANIAGSTLEEYVHVASQMASQSVVAALELNISCPNVKEGGVQFGTDATLAYRVTQAVKSVSTKPVFVKLSPNVTDITDVATAVEEAGADGLSMINTLTGRRLDLQQQRPIIANGSGGLSGPAIKPIAIHMIHQVRQKTSLPIIGMGGIQSTEDVLEFLLAGADAVAVGTANFQDPFICERLVQTLPDTLEKYGFHSVKEVRDARCNHPSTSR</sequence>
<dbReference type="EC" id="1.3.-.-" evidence="13"/>
<keyword evidence="9 13" id="KW-0665">Pyrimidine biosynthesis</keyword>